<evidence type="ECO:0000313" key="2">
    <source>
        <dbReference type="EMBL" id="GLR15618.1"/>
    </source>
</evidence>
<feature type="chain" id="PRO_5041412710" description="Secretion system C-terminal sorting domain-containing protein" evidence="1">
    <location>
        <begin position="23"/>
        <end position="119"/>
    </location>
</feature>
<keyword evidence="3" id="KW-1185">Reference proteome</keyword>
<organism evidence="2 3">
    <name type="scientific">Portibacter lacus</name>
    <dbReference type="NCBI Taxonomy" id="1099794"/>
    <lineage>
        <taxon>Bacteria</taxon>
        <taxon>Pseudomonadati</taxon>
        <taxon>Bacteroidota</taxon>
        <taxon>Saprospiria</taxon>
        <taxon>Saprospirales</taxon>
        <taxon>Haliscomenobacteraceae</taxon>
        <taxon>Portibacter</taxon>
    </lineage>
</organism>
<reference evidence="2" key="1">
    <citation type="journal article" date="2014" name="Int. J. Syst. Evol. Microbiol.">
        <title>Complete genome sequence of Corynebacterium casei LMG S-19264T (=DSM 44701T), isolated from a smear-ripened cheese.</title>
        <authorList>
            <consortium name="US DOE Joint Genome Institute (JGI-PGF)"/>
            <person name="Walter F."/>
            <person name="Albersmeier A."/>
            <person name="Kalinowski J."/>
            <person name="Ruckert C."/>
        </authorList>
    </citation>
    <scope>NUCLEOTIDE SEQUENCE</scope>
    <source>
        <strain evidence="2">NBRC 108769</strain>
    </source>
</reference>
<evidence type="ECO:0008006" key="4">
    <source>
        <dbReference type="Google" id="ProtNLM"/>
    </source>
</evidence>
<dbReference type="RefSeq" id="WP_235292518.1">
    <property type="nucleotide sequence ID" value="NZ_BSOH01000001.1"/>
</dbReference>
<comment type="caution">
    <text evidence="2">The sequence shown here is derived from an EMBL/GenBank/DDBJ whole genome shotgun (WGS) entry which is preliminary data.</text>
</comment>
<gene>
    <name evidence="2" type="ORF">GCM10007940_02330</name>
</gene>
<evidence type="ECO:0000313" key="3">
    <source>
        <dbReference type="Proteomes" id="UP001156666"/>
    </source>
</evidence>
<dbReference type="EMBL" id="BSOH01000001">
    <property type="protein sequence ID" value="GLR15618.1"/>
    <property type="molecule type" value="Genomic_DNA"/>
</dbReference>
<keyword evidence="1" id="KW-0732">Signal</keyword>
<accession>A0AA37SMW5</accession>
<evidence type="ECO:0000256" key="1">
    <source>
        <dbReference type="SAM" id="SignalP"/>
    </source>
</evidence>
<protein>
    <recommendedName>
        <fullName evidence="4">Secretion system C-terminal sorting domain-containing protein</fullName>
    </recommendedName>
</protein>
<proteinExistence type="predicted"/>
<dbReference type="Proteomes" id="UP001156666">
    <property type="component" value="Unassembled WGS sequence"/>
</dbReference>
<name>A0AA37SMW5_9BACT</name>
<reference evidence="2" key="2">
    <citation type="submission" date="2023-01" db="EMBL/GenBank/DDBJ databases">
        <title>Draft genome sequence of Portibacter lacus strain NBRC 108769.</title>
        <authorList>
            <person name="Sun Q."/>
            <person name="Mori K."/>
        </authorList>
    </citation>
    <scope>NUCLEOTIDE SEQUENCE</scope>
    <source>
        <strain evidence="2">NBRC 108769</strain>
    </source>
</reference>
<feature type="signal peptide" evidence="1">
    <location>
        <begin position="1"/>
        <end position="22"/>
    </location>
</feature>
<dbReference type="AlphaFoldDB" id="A0AA37SMW5"/>
<sequence>MKILNCAIIALLFCFSATQLKAQETSSTELLSMGEIEFTVYPDFAKSKIMVQFLLPKDQTMEMYLIDESGDKIDELFRKQFVQSGVKTYNFDYPVTKENENYFIVIKANDRSVIKKIKN</sequence>